<dbReference type="PANTHER" id="PTHR43730">
    <property type="entry name" value="BETA-MANNOSIDASE"/>
    <property type="match status" value="1"/>
</dbReference>
<organism evidence="8 9">
    <name type="scientific">Pararhizobium mangrovi</name>
    <dbReference type="NCBI Taxonomy" id="2590452"/>
    <lineage>
        <taxon>Bacteria</taxon>
        <taxon>Pseudomonadati</taxon>
        <taxon>Pseudomonadota</taxon>
        <taxon>Alphaproteobacteria</taxon>
        <taxon>Hyphomicrobiales</taxon>
        <taxon>Rhizobiaceae</taxon>
        <taxon>Rhizobium/Agrobacterium group</taxon>
        <taxon>Pararhizobium</taxon>
    </lineage>
</organism>
<evidence type="ECO:0000256" key="1">
    <source>
        <dbReference type="ARBA" id="ARBA00000829"/>
    </source>
</evidence>
<evidence type="ECO:0000313" key="9">
    <source>
        <dbReference type="Proteomes" id="UP000320314"/>
    </source>
</evidence>
<accession>A0A506UHL2</accession>
<feature type="domain" description="Beta-mannosidase-like galactose-binding" evidence="7">
    <location>
        <begin position="71"/>
        <end position="181"/>
    </location>
</feature>
<keyword evidence="3 8" id="KW-0378">Hydrolase</keyword>
<evidence type="ECO:0000259" key="7">
    <source>
        <dbReference type="Pfam" id="PF22666"/>
    </source>
</evidence>
<evidence type="ECO:0000259" key="6">
    <source>
        <dbReference type="Pfam" id="PF17753"/>
    </source>
</evidence>
<dbReference type="Gene3D" id="2.60.40.10">
    <property type="entry name" value="Immunoglobulins"/>
    <property type="match status" value="1"/>
</dbReference>
<dbReference type="InterPro" id="IPR041625">
    <property type="entry name" value="Beta-mannosidase_Ig"/>
</dbReference>
<keyword evidence="9" id="KW-1185">Reference proteome</keyword>
<evidence type="ECO:0000256" key="3">
    <source>
        <dbReference type="ARBA" id="ARBA00022801"/>
    </source>
</evidence>
<keyword evidence="4" id="KW-0325">Glycoprotein</keyword>
<dbReference type="Gene3D" id="3.20.20.80">
    <property type="entry name" value="Glycosidases"/>
    <property type="match status" value="1"/>
</dbReference>
<dbReference type="GO" id="GO:0006516">
    <property type="term" value="P:glycoprotein catabolic process"/>
    <property type="evidence" value="ECO:0007669"/>
    <property type="project" value="TreeGrafter"/>
</dbReference>
<name>A0A506UHL2_9HYPH</name>
<dbReference type="EC" id="3.2.1.25" evidence="2"/>
<protein>
    <recommendedName>
        <fullName evidence="2">beta-mannosidase</fullName>
        <ecNumber evidence="2">3.2.1.25</ecNumber>
    </recommendedName>
</protein>
<dbReference type="SUPFAM" id="SSF49303">
    <property type="entry name" value="beta-Galactosidase/glucuronidase domain"/>
    <property type="match status" value="2"/>
</dbReference>
<dbReference type="InterPro" id="IPR013783">
    <property type="entry name" value="Ig-like_fold"/>
</dbReference>
<dbReference type="Gene3D" id="2.60.120.260">
    <property type="entry name" value="Galactose-binding domain-like"/>
    <property type="match status" value="1"/>
</dbReference>
<evidence type="ECO:0000313" key="8">
    <source>
        <dbReference type="EMBL" id="TPW32807.1"/>
    </source>
</evidence>
<dbReference type="AlphaFoldDB" id="A0A506UHL2"/>
<dbReference type="Pfam" id="PF22666">
    <property type="entry name" value="Glyco_hydro_2_N2"/>
    <property type="match status" value="1"/>
</dbReference>
<dbReference type="InterPro" id="IPR017853">
    <property type="entry name" value="GH"/>
</dbReference>
<evidence type="ECO:0000256" key="4">
    <source>
        <dbReference type="ARBA" id="ARBA00023180"/>
    </source>
</evidence>
<dbReference type="SUPFAM" id="SSF51445">
    <property type="entry name" value="(Trans)glycosidases"/>
    <property type="match status" value="1"/>
</dbReference>
<comment type="catalytic activity">
    <reaction evidence="1">
        <text>Hydrolysis of terminal, non-reducing beta-D-mannose residues in beta-D-mannosides.</text>
        <dbReference type="EC" id="3.2.1.25"/>
    </reaction>
</comment>
<dbReference type="SUPFAM" id="SSF49785">
    <property type="entry name" value="Galactose-binding domain-like"/>
    <property type="match status" value="1"/>
</dbReference>
<dbReference type="RefSeq" id="WP_141165110.1">
    <property type="nucleotide sequence ID" value="NZ_VHLH01000001.1"/>
</dbReference>
<dbReference type="GO" id="GO:0004567">
    <property type="term" value="F:beta-mannosidase activity"/>
    <property type="evidence" value="ECO:0007669"/>
    <property type="project" value="UniProtKB-EC"/>
</dbReference>
<dbReference type="InterPro" id="IPR054593">
    <property type="entry name" value="Beta-mannosidase-like_N2"/>
</dbReference>
<evidence type="ECO:0000256" key="5">
    <source>
        <dbReference type="ARBA" id="ARBA00023295"/>
    </source>
</evidence>
<dbReference type="PANTHER" id="PTHR43730:SF1">
    <property type="entry name" value="BETA-MANNOSIDASE"/>
    <property type="match status" value="1"/>
</dbReference>
<feature type="domain" description="Beta-mannosidase Ig-fold" evidence="6">
    <location>
        <begin position="744"/>
        <end position="803"/>
    </location>
</feature>
<sequence>MTVGFLNERGTLLDTGWALALSPADEWERPTAIAADAEWLTADCPGTAAGTLEMHGRFSREAPDPLHGRDVWYRCPLTQTGPVRIVFEGLATIAEIFLDDRLLKRCETMFAPHEVTATLEGGETLFVAFRSLDRHLEGLRGPRARWRPAMIDEQKLRLVRTTLLGHMPGWSPKFDIVGPWRPVRLVSAGEEATILDHTLRADLEGTTGRLAVVLDLADPDLAAAPASVTCAGVTADLERQAPTRLVADVAIPDVAAWWPHTHGAPVLHPVTVHLDGAEHALGRVGFRRIVLDRGADGRDFRLVVNGVPVFCRGAVWTPSDPVNLPQGRPEAEEALAGVIAANCNMVRIGGTFVYESDAFHAVCDELGILVWQDLMLANFDYPARDEAWCADLAGEVEALLRRLCRSPSLVVLCGGSEIAQQATMMGLPASMDPEPWFDRIVRPLADRLRPDLVLVASSPAGGSLPFVSDCGPSHYYGVGAYGRPLEDARRADVRFASECLAFANVPERTTLERNAGLPPVHDPRWKAGVPRDAGASWDFEDVRDHYLLMLFGMDPARLRRVDPERYLTLSRAVTAEIVERTIDEWRRPGSKTGGALLWFWKDLKAGAGWGAVDSTRRPKSVWHALARAFAPLRLVVSDEGVNGLVVHLLNDGPRHLQGRVVLTCLRDGRTPVAEGGKDVSLEPHATMSVPAFELFGAFFDAGHAYRFGPAQHELSVVRFEDCAGAVLAEGFHVLEGALTTEVETGLRVNVVQDGEGWFLELSCTRAAYSVTIEDPYFRASENGFHLLPGCTRSVRLVAERETSGRRPSGSVGALNALQEVFYMADEEMAGGEAERACVA</sequence>
<proteinExistence type="predicted"/>
<dbReference type="OrthoDB" id="9758603at2"/>
<keyword evidence="5" id="KW-0326">Glycosidase</keyword>
<dbReference type="Proteomes" id="UP000320314">
    <property type="component" value="Unassembled WGS sequence"/>
</dbReference>
<comment type="caution">
    <text evidence="8">The sequence shown here is derived from an EMBL/GenBank/DDBJ whole genome shotgun (WGS) entry which is preliminary data.</text>
</comment>
<gene>
    <name evidence="8" type="ORF">FJU11_00860</name>
</gene>
<dbReference type="InterPro" id="IPR008979">
    <property type="entry name" value="Galactose-bd-like_sf"/>
</dbReference>
<evidence type="ECO:0000256" key="2">
    <source>
        <dbReference type="ARBA" id="ARBA00012754"/>
    </source>
</evidence>
<reference evidence="8 9" key="1">
    <citation type="submission" date="2019-06" db="EMBL/GenBank/DDBJ databases">
        <authorList>
            <person name="Li M."/>
        </authorList>
    </citation>
    <scope>NUCLEOTIDE SEQUENCE [LARGE SCALE GENOMIC DNA]</scope>
    <source>
        <strain evidence="8 9">BGMRC6574</strain>
    </source>
</reference>
<dbReference type="InterPro" id="IPR036156">
    <property type="entry name" value="Beta-gal/glucu_dom_sf"/>
</dbReference>
<dbReference type="Pfam" id="PF17753">
    <property type="entry name" value="Ig_mannosidase"/>
    <property type="match status" value="1"/>
</dbReference>
<dbReference type="InterPro" id="IPR050887">
    <property type="entry name" value="Beta-mannosidase_GH2"/>
</dbReference>
<dbReference type="EMBL" id="VHLH01000001">
    <property type="protein sequence ID" value="TPW32807.1"/>
    <property type="molecule type" value="Genomic_DNA"/>
</dbReference>